<dbReference type="Gene3D" id="3.40.50.720">
    <property type="entry name" value="NAD(P)-binding Rossmann-like Domain"/>
    <property type="match status" value="1"/>
</dbReference>
<dbReference type="EMBL" id="JAFBER010000003">
    <property type="protein sequence ID" value="MBM7644610.1"/>
    <property type="molecule type" value="Genomic_DNA"/>
</dbReference>
<keyword evidence="4" id="KW-1185">Reference proteome</keyword>
<dbReference type="PANTHER" id="PTHR24321">
    <property type="entry name" value="DEHYDROGENASES, SHORT CHAIN"/>
    <property type="match status" value="1"/>
</dbReference>
<accession>A0ABS2PYG5</accession>
<sequence length="253" mass="26943">MGRLGNKVSLITGGASGIGKAIALLFSKEGSKIIITDINEDNGQSVVDEIKDCGGEAMFIQHDVTKEDEWKKALDIAQKQFGKLDVLVNNAGIGLAANIEACTFEQWRKVLSINLDGVFLGTKYGIQAMKNNQTGSIINMSSIEGFVGDPNLAAYNASKGGVRILTKSAALHCAKSGYGIRVNSVHPGYIKTPMVENDDEKSKAAVKYLESLHPVGHLGDPLDIAYGALYLASDESKFTTGSELLIDGGYTAQ</sequence>
<dbReference type="CDD" id="cd05341">
    <property type="entry name" value="3beta-17beta-HSD_like_SDR_c"/>
    <property type="match status" value="1"/>
</dbReference>
<comment type="similarity">
    <text evidence="1">Belongs to the short-chain dehydrogenases/reductases (SDR) family.</text>
</comment>
<dbReference type="SUPFAM" id="SSF51735">
    <property type="entry name" value="NAD(P)-binding Rossmann-fold domains"/>
    <property type="match status" value="1"/>
</dbReference>
<dbReference type="Pfam" id="PF13561">
    <property type="entry name" value="adh_short_C2"/>
    <property type="match status" value="1"/>
</dbReference>
<organism evidence="3 4">
    <name type="scientific">Scopulibacillus daqui</name>
    <dbReference type="NCBI Taxonomy" id="1469162"/>
    <lineage>
        <taxon>Bacteria</taxon>
        <taxon>Bacillati</taxon>
        <taxon>Bacillota</taxon>
        <taxon>Bacilli</taxon>
        <taxon>Bacillales</taxon>
        <taxon>Sporolactobacillaceae</taxon>
        <taxon>Scopulibacillus</taxon>
    </lineage>
</organism>
<reference evidence="3 4" key="1">
    <citation type="submission" date="2021-01" db="EMBL/GenBank/DDBJ databases">
        <title>Genomic Encyclopedia of Type Strains, Phase IV (KMG-IV): sequencing the most valuable type-strain genomes for metagenomic binning, comparative biology and taxonomic classification.</title>
        <authorList>
            <person name="Goeker M."/>
        </authorList>
    </citation>
    <scope>NUCLEOTIDE SEQUENCE [LARGE SCALE GENOMIC DNA]</scope>
    <source>
        <strain evidence="3 4">DSM 28236</strain>
    </source>
</reference>
<keyword evidence="2" id="KW-0560">Oxidoreductase</keyword>
<protein>
    <submittedName>
        <fullName evidence="3">NAD(P)-dependent dehydrogenase (Short-subunit alcohol dehydrogenase family)</fullName>
    </submittedName>
</protein>
<dbReference type="PRINTS" id="PR00081">
    <property type="entry name" value="GDHRDH"/>
</dbReference>
<name>A0ABS2PYG5_9BACL</name>
<evidence type="ECO:0000313" key="3">
    <source>
        <dbReference type="EMBL" id="MBM7644610.1"/>
    </source>
</evidence>
<dbReference type="PROSITE" id="PS00061">
    <property type="entry name" value="ADH_SHORT"/>
    <property type="match status" value="1"/>
</dbReference>
<dbReference type="PRINTS" id="PR00080">
    <property type="entry name" value="SDRFAMILY"/>
</dbReference>
<proteinExistence type="inferred from homology"/>
<gene>
    <name evidence="3" type="ORF">JOD45_000803</name>
</gene>
<dbReference type="Proteomes" id="UP000808914">
    <property type="component" value="Unassembled WGS sequence"/>
</dbReference>
<evidence type="ECO:0000313" key="4">
    <source>
        <dbReference type="Proteomes" id="UP000808914"/>
    </source>
</evidence>
<dbReference type="NCBIfam" id="NF005559">
    <property type="entry name" value="PRK07231.1"/>
    <property type="match status" value="1"/>
</dbReference>
<evidence type="ECO:0000256" key="2">
    <source>
        <dbReference type="ARBA" id="ARBA00023002"/>
    </source>
</evidence>
<dbReference type="InterPro" id="IPR020904">
    <property type="entry name" value="Sc_DH/Rdtase_CS"/>
</dbReference>
<dbReference type="InterPro" id="IPR002347">
    <property type="entry name" value="SDR_fam"/>
</dbReference>
<dbReference type="PANTHER" id="PTHR24321:SF15">
    <property type="entry name" value="OXIDOREDUCTASE UCPA"/>
    <property type="match status" value="1"/>
</dbReference>
<comment type="caution">
    <text evidence="3">The sequence shown here is derived from an EMBL/GenBank/DDBJ whole genome shotgun (WGS) entry which is preliminary data.</text>
</comment>
<dbReference type="RefSeq" id="WP_205002561.1">
    <property type="nucleotide sequence ID" value="NZ_JAFBER010000003.1"/>
</dbReference>
<dbReference type="InterPro" id="IPR036291">
    <property type="entry name" value="NAD(P)-bd_dom_sf"/>
</dbReference>
<evidence type="ECO:0000256" key="1">
    <source>
        <dbReference type="ARBA" id="ARBA00006484"/>
    </source>
</evidence>